<dbReference type="Ensembl" id="ENSLACT00000004212.1">
    <property type="protein sequence ID" value="ENSLACP00000004176.1"/>
    <property type="gene ID" value="ENSLACG00000003713.1"/>
</dbReference>
<reference evidence="3" key="2">
    <citation type="submission" date="2025-08" db="UniProtKB">
        <authorList>
            <consortium name="Ensembl"/>
        </authorList>
    </citation>
    <scope>IDENTIFICATION</scope>
</reference>
<dbReference type="FunFam" id="2.10.310.10:FF:000001">
    <property type="entry name" value="Serpin family A member 1"/>
    <property type="match status" value="1"/>
</dbReference>
<dbReference type="EMBL" id="AFYH01227744">
    <property type="status" value="NOT_ANNOTATED_CDS"/>
    <property type="molecule type" value="Genomic_DNA"/>
</dbReference>
<dbReference type="EMBL" id="AFYH01227747">
    <property type="status" value="NOT_ANNOTATED_CDS"/>
    <property type="molecule type" value="Genomic_DNA"/>
</dbReference>
<dbReference type="GeneTree" id="ENSGT00940000154573"/>
<dbReference type="EMBL" id="AFYH01227742">
    <property type="status" value="NOT_ANNOTATED_CDS"/>
    <property type="molecule type" value="Genomic_DNA"/>
</dbReference>
<dbReference type="InterPro" id="IPR023796">
    <property type="entry name" value="Serpin_dom"/>
</dbReference>
<dbReference type="InterPro" id="IPR042185">
    <property type="entry name" value="Serpin_sf_2"/>
</dbReference>
<sequence length="325" mass="37625">MEQALHFDKTSDVHSGFQTLTFDINQRNASYQLKLANRLYGEKTFKFVADFLRPTKEFYGAELEAVDFSNAPEMTRQQINSWVENKTEGKIQKLLAEGILNNLTRLVLVNAIYFKGNWEKKFDASHTHDRPFKLNKKLKTKGKKSQHQKKKKVFTYYYEIRLLILFFKIQSNIFARIVLVPGPKSIKETTCRKIERELTYDKLMDWINPEKMDENEVTVMLPRFKLEKNYDLNSVLISLGIQDAFSNSQADFSGMSGAKDLFLSKVVHKSFVEVNEEGTEAAAATGAVMMLRSLPLQIIADHPFLFFIWHNKTCSILFYGRFSSP</sequence>
<dbReference type="SMART" id="SM00093">
    <property type="entry name" value="SERPIN"/>
    <property type="match status" value="1"/>
</dbReference>
<comment type="similarity">
    <text evidence="1">Belongs to the serpin family.</text>
</comment>
<name>H3A3F5_LATCH</name>
<dbReference type="EMBL" id="AFYH01227739">
    <property type="status" value="NOT_ANNOTATED_CDS"/>
    <property type="molecule type" value="Genomic_DNA"/>
</dbReference>
<dbReference type="Gene3D" id="2.30.39.10">
    <property type="entry name" value="Alpha-1-antitrypsin, domain 1"/>
    <property type="match status" value="1"/>
</dbReference>
<evidence type="ECO:0000313" key="3">
    <source>
        <dbReference type="Ensembl" id="ENSLACP00000004176.1"/>
    </source>
</evidence>
<reference evidence="4" key="1">
    <citation type="submission" date="2011-08" db="EMBL/GenBank/DDBJ databases">
        <title>The draft genome of Latimeria chalumnae.</title>
        <authorList>
            <person name="Di Palma F."/>
            <person name="Alfoldi J."/>
            <person name="Johnson J."/>
            <person name="Berlin A."/>
            <person name="Gnerre S."/>
            <person name="Jaffe D."/>
            <person name="MacCallum I."/>
            <person name="Young S."/>
            <person name="Walker B.J."/>
            <person name="Lander E."/>
            <person name="Lindblad-Toh K."/>
        </authorList>
    </citation>
    <scope>NUCLEOTIDE SEQUENCE [LARGE SCALE GENOMIC DNA]</scope>
    <source>
        <strain evidence="4">Wild caught</strain>
    </source>
</reference>
<dbReference type="HOGENOM" id="CLU_023330_0_2_1"/>
<dbReference type="EMBL" id="AFYH01227740">
    <property type="status" value="NOT_ANNOTATED_CDS"/>
    <property type="molecule type" value="Genomic_DNA"/>
</dbReference>
<accession>H3A3F5</accession>
<dbReference type="Gene3D" id="3.30.497.10">
    <property type="entry name" value="Antithrombin, subunit I, domain 2"/>
    <property type="match status" value="1"/>
</dbReference>
<feature type="domain" description="Serpin" evidence="2">
    <location>
        <begin position="1"/>
        <end position="325"/>
    </location>
</feature>
<organism evidence="3 4">
    <name type="scientific">Latimeria chalumnae</name>
    <name type="common">Coelacanth</name>
    <dbReference type="NCBI Taxonomy" id="7897"/>
    <lineage>
        <taxon>Eukaryota</taxon>
        <taxon>Metazoa</taxon>
        <taxon>Chordata</taxon>
        <taxon>Craniata</taxon>
        <taxon>Vertebrata</taxon>
        <taxon>Euteleostomi</taxon>
        <taxon>Coelacanthiformes</taxon>
        <taxon>Coelacanthidae</taxon>
        <taxon>Latimeria</taxon>
    </lineage>
</organism>
<dbReference type="OMA" id="CCRILAW"/>
<dbReference type="Bgee" id="ENSLACG00000003713">
    <property type="expression patterns" value="Expressed in muscle tissue and 6 other cell types or tissues"/>
</dbReference>
<dbReference type="InterPro" id="IPR042178">
    <property type="entry name" value="Serpin_sf_1"/>
</dbReference>
<dbReference type="eggNOG" id="KOG2392">
    <property type="taxonomic scope" value="Eukaryota"/>
</dbReference>
<evidence type="ECO:0000259" key="2">
    <source>
        <dbReference type="SMART" id="SM00093"/>
    </source>
</evidence>
<reference evidence="3" key="3">
    <citation type="submission" date="2025-09" db="UniProtKB">
        <authorList>
            <consortium name="Ensembl"/>
        </authorList>
    </citation>
    <scope>IDENTIFICATION</scope>
</reference>
<dbReference type="Gene3D" id="2.10.310.10">
    <property type="entry name" value="Serpins superfamily"/>
    <property type="match status" value="1"/>
</dbReference>
<dbReference type="InParanoid" id="H3A3F5"/>
<dbReference type="InterPro" id="IPR023795">
    <property type="entry name" value="Serpin_CS"/>
</dbReference>
<dbReference type="EMBL" id="AFYH01227745">
    <property type="status" value="NOT_ANNOTATED_CDS"/>
    <property type="molecule type" value="Genomic_DNA"/>
</dbReference>
<dbReference type="EMBL" id="AFYH01227741">
    <property type="status" value="NOT_ANNOTATED_CDS"/>
    <property type="molecule type" value="Genomic_DNA"/>
</dbReference>
<protein>
    <recommendedName>
        <fullName evidence="2">Serpin domain-containing protein</fullName>
    </recommendedName>
</protein>
<dbReference type="STRING" id="7897.ENSLACP00000004176"/>
<evidence type="ECO:0000313" key="4">
    <source>
        <dbReference type="Proteomes" id="UP000008672"/>
    </source>
</evidence>
<proteinExistence type="inferred from homology"/>
<dbReference type="EMBL" id="AFYH01227746">
    <property type="status" value="NOT_ANNOTATED_CDS"/>
    <property type="molecule type" value="Genomic_DNA"/>
</dbReference>
<dbReference type="Pfam" id="PF00079">
    <property type="entry name" value="Serpin"/>
    <property type="match status" value="1"/>
</dbReference>
<evidence type="ECO:0000256" key="1">
    <source>
        <dbReference type="RuleBase" id="RU000411"/>
    </source>
</evidence>
<dbReference type="InterPro" id="IPR036186">
    <property type="entry name" value="Serpin_sf"/>
</dbReference>
<dbReference type="EMBL" id="AFYH01227738">
    <property type="status" value="NOT_ANNOTATED_CDS"/>
    <property type="molecule type" value="Genomic_DNA"/>
</dbReference>
<dbReference type="SUPFAM" id="SSF56574">
    <property type="entry name" value="Serpins"/>
    <property type="match status" value="1"/>
</dbReference>
<dbReference type="PANTHER" id="PTHR11461">
    <property type="entry name" value="SERINE PROTEASE INHIBITOR, SERPIN"/>
    <property type="match status" value="1"/>
</dbReference>
<dbReference type="AlphaFoldDB" id="H3A3F5"/>
<dbReference type="PROSITE" id="PS00284">
    <property type="entry name" value="SERPIN"/>
    <property type="match status" value="1"/>
</dbReference>
<keyword evidence="4" id="KW-1185">Reference proteome</keyword>
<dbReference type="GO" id="GO:0004867">
    <property type="term" value="F:serine-type endopeptidase inhibitor activity"/>
    <property type="evidence" value="ECO:0007669"/>
    <property type="project" value="InterPro"/>
</dbReference>
<dbReference type="Proteomes" id="UP000008672">
    <property type="component" value="Unassembled WGS sequence"/>
</dbReference>
<dbReference type="InterPro" id="IPR000215">
    <property type="entry name" value="Serpin_fam"/>
</dbReference>
<dbReference type="GO" id="GO:0005615">
    <property type="term" value="C:extracellular space"/>
    <property type="evidence" value="ECO:0007669"/>
    <property type="project" value="InterPro"/>
</dbReference>
<dbReference type="EMBL" id="AFYH01227743">
    <property type="status" value="NOT_ANNOTATED_CDS"/>
    <property type="molecule type" value="Genomic_DNA"/>
</dbReference>
<dbReference type="PANTHER" id="PTHR11461:SF382">
    <property type="entry name" value="SERPIN B10-LIKE"/>
    <property type="match status" value="1"/>
</dbReference>